<comment type="function">
    <text evidence="14">Carrier of the growing fatty acid chain in fatty acid biosynthesis.</text>
</comment>
<evidence type="ECO:0000313" key="17">
    <source>
        <dbReference type="Proteomes" id="UP000008912"/>
    </source>
</evidence>
<dbReference type="GeneTree" id="ENSGT00390000002127"/>
<keyword evidence="13 14" id="KW-0275">Fatty acid biosynthesis</keyword>
<dbReference type="GO" id="GO:0000036">
    <property type="term" value="F:acyl carrier activity"/>
    <property type="evidence" value="ECO:0007669"/>
    <property type="project" value="TreeGrafter"/>
</dbReference>
<dbReference type="AlphaFoldDB" id="G1MHF3"/>
<dbReference type="GO" id="GO:0031966">
    <property type="term" value="C:mitochondrial membrane"/>
    <property type="evidence" value="ECO:0007669"/>
    <property type="project" value="UniProtKB-ARBA"/>
</dbReference>
<evidence type="ECO:0000313" key="16">
    <source>
        <dbReference type="Ensembl" id="ENSAMEP00000018788.2"/>
    </source>
</evidence>
<keyword evidence="7" id="KW-0679">Respiratory chain</keyword>
<dbReference type="GO" id="GO:0000035">
    <property type="term" value="F:acyl binding"/>
    <property type="evidence" value="ECO:0007669"/>
    <property type="project" value="TreeGrafter"/>
</dbReference>
<evidence type="ECO:0000256" key="9">
    <source>
        <dbReference type="ARBA" id="ARBA00022946"/>
    </source>
</evidence>
<proteinExistence type="inferred from homology"/>
<keyword evidence="17" id="KW-1185">Reference proteome</keyword>
<dbReference type="HOGENOM" id="CLU_108696_0_1_1"/>
<evidence type="ECO:0000259" key="15">
    <source>
        <dbReference type="PROSITE" id="PS50075"/>
    </source>
</evidence>
<evidence type="ECO:0000256" key="1">
    <source>
        <dbReference type="ARBA" id="ARBA00004173"/>
    </source>
</evidence>
<keyword evidence="5 14" id="KW-0444">Lipid biosynthesis</keyword>
<evidence type="ECO:0000256" key="5">
    <source>
        <dbReference type="ARBA" id="ARBA00022516"/>
    </source>
</evidence>
<organism evidence="16 17">
    <name type="scientific">Ailuropoda melanoleuca</name>
    <name type="common">Giant panda</name>
    <dbReference type="NCBI Taxonomy" id="9646"/>
    <lineage>
        <taxon>Eukaryota</taxon>
        <taxon>Metazoa</taxon>
        <taxon>Chordata</taxon>
        <taxon>Craniata</taxon>
        <taxon>Vertebrata</taxon>
        <taxon>Euteleostomi</taxon>
        <taxon>Mammalia</taxon>
        <taxon>Eutheria</taxon>
        <taxon>Laurasiatheria</taxon>
        <taxon>Carnivora</taxon>
        <taxon>Caniformia</taxon>
        <taxon>Ursidae</taxon>
        <taxon>Ailuropoda</taxon>
    </lineage>
</organism>
<dbReference type="eggNOG" id="KOG1748">
    <property type="taxonomic scope" value="Eukaryota"/>
</dbReference>
<keyword evidence="3" id="KW-0813">Transport</keyword>
<keyword evidence="12" id="KW-0496">Mitochondrion</keyword>
<evidence type="ECO:0000256" key="6">
    <source>
        <dbReference type="ARBA" id="ARBA00022553"/>
    </source>
</evidence>
<dbReference type="STRING" id="9646.ENSAMEP00000018788"/>
<dbReference type="InterPro" id="IPR036736">
    <property type="entry name" value="ACP-like_sf"/>
</dbReference>
<dbReference type="HAMAP" id="MF_01217">
    <property type="entry name" value="Acyl_carrier"/>
    <property type="match status" value="1"/>
</dbReference>
<reference evidence="16" key="2">
    <citation type="submission" date="2025-08" db="UniProtKB">
        <authorList>
            <consortium name="Ensembl"/>
        </authorList>
    </citation>
    <scope>IDENTIFICATION</scope>
</reference>
<accession>G1MHF3</accession>
<dbReference type="PANTHER" id="PTHR20863">
    <property type="entry name" value="ACYL CARRIER PROTEIN"/>
    <property type="match status" value="1"/>
</dbReference>
<evidence type="ECO:0000256" key="13">
    <source>
        <dbReference type="ARBA" id="ARBA00023160"/>
    </source>
</evidence>
<dbReference type="FunFam" id="1.10.1200.10:FF:000008">
    <property type="entry name" value="Acyl carrier protein"/>
    <property type="match status" value="1"/>
</dbReference>
<evidence type="ECO:0000256" key="2">
    <source>
        <dbReference type="ARBA" id="ARBA00010930"/>
    </source>
</evidence>
<comment type="subcellular location">
    <subcellularLocation>
        <location evidence="1">Mitochondrion</location>
    </subcellularLocation>
</comment>
<feature type="domain" description="Carrier" evidence="15">
    <location>
        <begin position="91"/>
        <end position="166"/>
    </location>
</feature>
<dbReference type="InParanoid" id="G1MHF3"/>
<keyword evidence="4 14" id="KW-0596">Phosphopantetheine</keyword>
<evidence type="ECO:0000256" key="3">
    <source>
        <dbReference type="ARBA" id="ARBA00022448"/>
    </source>
</evidence>
<comment type="similarity">
    <text evidence="2">Belongs to the acyl carrier protein (ACP) family.</text>
</comment>
<keyword evidence="8" id="KW-0276">Fatty acid metabolism</keyword>
<reference evidence="16 17" key="1">
    <citation type="journal article" date="2010" name="Nature">
        <title>The sequence and de novo assembly of the giant panda genome.</title>
        <authorList>
            <person name="Li R."/>
            <person name="Fan W."/>
            <person name="Tian G."/>
            <person name="Zhu H."/>
            <person name="He L."/>
            <person name="Cai J."/>
            <person name="Huang Q."/>
            <person name="Cai Q."/>
            <person name="Li B."/>
            <person name="Bai Y."/>
            <person name="Zhang Z."/>
            <person name="Zhang Y."/>
            <person name="Wang W."/>
            <person name="Li J."/>
            <person name="Wei F."/>
            <person name="Li H."/>
            <person name="Jian M."/>
            <person name="Li J."/>
            <person name="Zhang Z."/>
            <person name="Nielsen R."/>
            <person name="Li D."/>
            <person name="Gu W."/>
            <person name="Yang Z."/>
            <person name="Xuan Z."/>
            <person name="Ryder O.A."/>
            <person name="Leung F.C."/>
            <person name="Zhou Y."/>
            <person name="Cao J."/>
            <person name="Sun X."/>
            <person name="Fu Y."/>
            <person name="Fang X."/>
            <person name="Guo X."/>
            <person name="Wang B."/>
            <person name="Hou R."/>
            <person name="Shen F."/>
            <person name="Mu B."/>
            <person name="Ni P."/>
            <person name="Lin R."/>
            <person name="Qian W."/>
            <person name="Wang G."/>
            <person name="Yu C."/>
            <person name="Nie W."/>
            <person name="Wang J."/>
            <person name="Wu Z."/>
            <person name="Liang H."/>
            <person name="Min J."/>
            <person name="Wu Q."/>
            <person name="Cheng S."/>
            <person name="Ruan J."/>
            <person name="Wang M."/>
            <person name="Shi Z."/>
            <person name="Wen M."/>
            <person name="Liu B."/>
            <person name="Ren X."/>
            <person name="Zheng H."/>
            <person name="Dong D."/>
            <person name="Cook K."/>
            <person name="Shan G."/>
            <person name="Zhang H."/>
            <person name="Kosiol C."/>
            <person name="Xie X."/>
            <person name="Lu Z."/>
            <person name="Zheng H."/>
            <person name="Li Y."/>
            <person name="Steiner C.C."/>
            <person name="Lam T.T."/>
            <person name="Lin S."/>
            <person name="Zhang Q."/>
            <person name="Li G."/>
            <person name="Tian J."/>
            <person name="Gong T."/>
            <person name="Liu H."/>
            <person name="Zhang D."/>
            <person name="Fang L."/>
            <person name="Ye C."/>
            <person name="Zhang J."/>
            <person name="Hu W."/>
            <person name="Xu A."/>
            <person name="Ren Y."/>
            <person name="Zhang G."/>
            <person name="Bruford M.W."/>
            <person name="Li Q."/>
            <person name="Ma L."/>
            <person name="Guo Y."/>
            <person name="An N."/>
            <person name="Hu Y."/>
            <person name="Zheng Y."/>
            <person name="Shi Y."/>
            <person name="Li Z."/>
            <person name="Liu Q."/>
            <person name="Chen Y."/>
            <person name="Zhao J."/>
            <person name="Qu N."/>
            <person name="Zhao S."/>
            <person name="Tian F."/>
            <person name="Wang X."/>
            <person name="Wang H."/>
            <person name="Xu L."/>
            <person name="Liu X."/>
            <person name="Vinar T."/>
            <person name="Wang Y."/>
            <person name="Lam T.W."/>
            <person name="Yiu S.M."/>
            <person name="Liu S."/>
            <person name="Zhang H."/>
            <person name="Li D."/>
            <person name="Huang Y."/>
            <person name="Wang X."/>
            <person name="Yang G."/>
            <person name="Jiang Z."/>
            <person name="Wang J."/>
            <person name="Qin N."/>
            <person name="Li L."/>
            <person name="Li J."/>
            <person name="Bolund L."/>
            <person name="Kristiansen K."/>
            <person name="Wong G.K."/>
            <person name="Olson M."/>
            <person name="Zhang X."/>
            <person name="Li S."/>
            <person name="Yang H."/>
            <person name="Wang J."/>
            <person name="Wang J."/>
        </authorList>
    </citation>
    <scope>NUCLEOTIDE SEQUENCE [LARGE SCALE GENOMIC DNA]</scope>
</reference>
<evidence type="ECO:0000256" key="10">
    <source>
        <dbReference type="ARBA" id="ARBA00022982"/>
    </source>
</evidence>
<keyword evidence="11" id="KW-0443">Lipid metabolism</keyword>
<evidence type="ECO:0000256" key="8">
    <source>
        <dbReference type="ARBA" id="ARBA00022832"/>
    </source>
</evidence>
<dbReference type="Gene3D" id="1.10.1200.10">
    <property type="entry name" value="ACP-like"/>
    <property type="match status" value="1"/>
</dbReference>
<sequence length="183" mass="20743">MNKIQKKGGRRRRVGYSRLCVCQLPLCTCVCQLPLCTCVCQLPLCAAAWGPMLATIPLLCFTLCPPALQLARFPVTHLCCQFSDAPPLLLKGIKGHVLYVLKLYDKVDPEKLSVNSHFVEDLGLDNLDQVEIIMAVEEEFGFEIADTDVEELMHPQEIVDYLAEKKNKIPDPLFPERRVKRCW</sequence>
<name>G1MHF3_AILME</name>
<dbReference type="InterPro" id="IPR003231">
    <property type="entry name" value="ACP"/>
</dbReference>
<dbReference type="Pfam" id="PF00550">
    <property type="entry name" value="PP-binding"/>
    <property type="match status" value="1"/>
</dbReference>
<dbReference type="Proteomes" id="UP000008912">
    <property type="component" value="Unassembled WGS sequence"/>
</dbReference>
<dbReference type="GO" id="GO:0045271">
    <property type="term" value="C:respiratory chain complex I"/>
    <property type="evidence" value="ECO:0007669"/>
    <property type="project" value="UniProtKB-ARBA"/>
</dbReference>
<evidence type="ECO:0000256" key="12">
    <source>
        <dbReference type="ARBA" id="ARBA00023128"/>
    </source>
</evidence>
<keyword evidence="6" id="KW-0597">Phosphoprotein</keyword>
<keyword evidence="9" id="KW-0809">Transit peptide</keyword>
<dbReference type="PANTHER" id="PTHR20863:SF28">
    <property type="entry name" value="ACYL CARRIER PROTEIN, MITOCHONDRIAL"/>
    <property type="match status" value="1"/>
</dbReference>
<evidence type="ECO:0000256" key="14">
    <source>
        <dbReference type="RuleBase" id="RU000722"/>
    </source>
</evidence>
<dbReference type="InterPro" id="IPR009081">
    <property type="entry name" value="PP-bd_ACP"/>
</dbReference>
<protein>
    <recommendedName>
        <fullName evidence="14">Acyl carrier protein</fullName>
    </recommendedName>
</protein>
<reference evidence="16" key="3">
    <citation type="submission" date="2025-09" db="UniProtKB">
        <authorList>
            <consortium name="Ensembl"/>
        </authorList>
    </citation>
    <scope>IDENTIFICATION</scope>
</reference>
<keyword evidence="10" id="KW-0249">Electron transport</keyword>
<dbReference type="Ensembl" id="ENSAMET00000019540.2">
    <property type="protein sequence ID" value="ENSAMEP00000018788.2"/>
    <property type="gene ID" value="ENSAMEG00000017788.2"/>
</dbReference>
<evidence type="ECO:0000256" key="11">
    <source>
        <dbReference type="ARBA" id="ARBA00023098"/>
    </source>
</evidence>
<evidence type="ECO:0000256" key="4">
    <source>
        <dbReference type="ARBA" id="ARBA00022450"/>
    </source>
</evidence>
<evidence type="ECO:0000256" key="7">
    <source>
        <dbReference type="ARBA" id="ARBA00022660"/>
    </source>
</evidence>
<dbReference type="SUPFAM" id="SSF47336">
    <property type="entry name" value="ACP-like"/>
    <property type="match status" value="1"/>
</dbReference>
<dbReference type="PROSITE" id="PS50075">
    <property type="entry name" value="CARRIER"/>
    <property type="match status" value="1"/>
</dbReference>